<evidence type="ECO:0000256" key="9">
    <source>
        <dbReference type="ARBA" id="ARBA00022679"/>
    </source>
</evidence>
<evidence type="ECO:0000256" key="5">
    <source>
        <dbReference type="ARBA" id="ARBA00011987"/>
    </source>
</evidence>
<keyword evidence="8" id="KW-0288">FMN</keyword>
<dbReference type="GO" id="GO:0000166">
    <property type="term" value="F:nucleotide binding"/>
    <property type="evidence" value="ECO:0007669"/>
    <property type="project" value="UniProtKB-KW"/>
</dbReference>
<feature type="domain" description="Riboflavin kinase" evidence="18">
    <location>
        <begin position="99"/>
        <end position="219"/>
    </location>
</feature>
<keyword evidence="10" id="KW-0479">Metal-binding</keyword>
<dbReference type="GO" id="GO:0009231">
    <property type="term" value="P:riboflavin biosynthetic process"/>
    <property type="evidence" value="ECO:0007669"/>
    <property type="project" value="InterPro"/>
</dbReference>
<keyword evidence="7" id="KW-0285">Flavoprotein</keyword>
<reference evidence="19" key="1">
    <citation type="journal article" date="2015" name="Proc. Natl. Acad. Sci. U.S.A.">
        <title>Networks of energetic and metabolic interactions define dynamics in microbial communities.</title>
        <authorList>
            <person name="Embree M."/>
            <person name="Liu J.K."/>
            <person name="Al-Bassam M.M."/>
            <person name="Zengler K."/>
        </authorList>
    </citation>
    <scope>NUCLEOTIDE SEQUENCE</scope>
</reference>
<evidence type="ECO:0000256" key="10">
    <source>
        <dbReference type="ARBA" id="ARBA00022723"/>
    </source>
</evidence>
<evidence type="ECO:0000256" key="8">
    <source>
        <dbReference type="ARBA" id="ARBA00022643"/>
    </source>
</evidence>
<evidence type="ECO:0000259" key="18">
    <source>
        <dbReference type="Pfam" id="PF01982"/>
    </source>
</evidence>
<evidence type="ECO:0000256" key="14">
    <source>
        <dbReference type="ARBA" id="ARBA00029789"/>
    </source>
</evidence>
<evidence type="ECO:0000256" key="4">
    <source>
        <dbReference type="ARBA" id="ARBA00006428"/>
    </source>
</evidence>
<dbReference type="GO" id="GO:0046872">
    <property type="term" value="F:metal ion binding"/>
    <property type="evidence" value="ECO:0007669"/>
    <property type="project" value="UniProtKB-KW"/>
</dbReference>
<comment type="similarity">
    <text evidence="4">Belongs to the archaeal riboflavin kinase family.</text>
</comment>
<dbReference type="SUPFAM" id="SSF82114">
    <property type="entry name" value="Riboflavin kinase-like"/>
    <property type="match status" value="1"/>
</dbReference>
<dbReference type="PANTHER" id="PTHR40706">
    <property type="entry name" value="RIBOFLAVIN KINASE"/>
    <property type="match status" value="1"/>
</dbReference>
<keyword evidence="19" id="KW-0238">DNA-binding</keyword>
<dbReference type="PANTHER" id="PTHR40706:SF1">
    <property type="entry name" value="RIBOFLAVIN KINASE"/>
    <property type="match status" value="1"/>
</dbReference>
<proteinExistence type="inferred from homology"/>
<gene>
    <name evidence="19" type="ORF">ASZ90_009336</name>
</gene>
<evidence type="ECO:0000256" key="17">
    <source>
        <dbReference type="ARBA" id="ARBA00047857"/>
    </source>
</evidence>
<dbReference type="InterPro" id="IPR036390">
    <property type="entry name" value="WH_DNA-bd_sf"/>
</dbReference>
<dbReference type="EMBL" id="LNQE01001128">
    <property type="protein sequence ID" value="KUG20913.1"/>
    <property type="molecule type" value="Genomic_DNA"/>
</dbReference>
<keyword evidence="12 19" id="KW-0418">Kinase</keyword>
<evidence type="ECO:0000256" key="15">
    <source>
        <dbReference type="ARBA" id="ARBA00030544"/>
    </source>
</evidence>
<keyword evidence="13" id="KW-0460">Magnesium</keyword>
<evidence type="ECO:0000256" key="7">
    <source>
        <dbReference type="ARBA" id="ARBA00022630"/>
    </source>
</evidence>
<dbReference type="GO" id="GO:0009398">
    <property type="term" value="P:FMN biosynthetic process"/>
    <property type="evidence" value="ECO:0007669"/>
    <property type="project" value="UniProtKB-UniPathway"/>
</dbReference>
<dbReference type="AlphaFoldDB" id="A0A0W8FJH8"/>
<evidence type="ECO:0000256" key="11">
    <source>
        <dbReference type="ARBA" id="ARBA00022741"/>
    </source>
</evidence>
<keyword evidence="9" id="KW-0808">Transferase</keyword>
<dbReference type="GO" id="GO:0008531">
    <property type="term" value="F:riboflavin kinase activity"/>
    <property type="evidence" value="ECO:0007669"/>
    <property type="project" value="InterPro"/>
</dbReference>
<comment type="function">
    <text evidence="2">Catalyzes the CTP-dependent phosphorylation of riboflavin (vitamin B2) to form flavin mononucleotide (FMN).</text>
</comment>
<evidence type="ECO:0000256" key="2">
    <source>
        <dbReference type="ARBA" id="ARBA00003072"/>
    </source>
</evidence>
<protein>
    <recommendedName>
        <fullName evidence="6">Riboflavin kinase</fullName>
        <ecNumber evidence="5">2.7.1.161</ecNumber>
    </recommendedName>
    <alternativeName>
        <fullName evidence="15">CTP-dependent riboflavin kinase</fullName>
    </alternativeName>
    <alternativeName>
        <fullName evidence="16">CTP:riboflavin 5'-phosphotransferase</fullName>
    </alternativeName>
    <alternativeName>
        <fullName evidence="14">Flavokinase</fullName>
    </alternativeName>
</protein>
<keyword evidence="11" id="KW-0547">Nucleotide-binding</keyword>
<dbReference type="Gene3D" id="2.40.30.30">
    <property type="entry name" value="Riboflavin kinase-like"/>
    <property type="match status" value="1"/>
</dbReference>
<evidence type="ECO:0000256" key="3">
    <source>
        <dbReference type="ARBA" id="ARBA00005219"/>
    </source>
</evidence>
<organism evidence="19">
    <name type="scientific">hydrocarbon metagenome</name>
    <dbReference type="NCBI Taxonomy" id="938273"/>
    <lineage>
        <taxon>unclassified sequences</taxon>
        <taxon>metagenomes</taxon>
        <taxon>ecological metagenomes</taxon>
    </lineage>
</organism>
<evidence type="ECO:0000256" key="12">
    <source>
        <dbReference type="ARBA" id="ARBA00022777"/>
    </source>
</evidence>
<comment type="catalytic activity">
    <reaction evidence="17">
        <text>riboflavin + CTP = CDP + FMN + H(+)</text>
        <dbReference type="Rhea" id="RHEA:25021"/>
        <dbReference type="ChEBI" id="CHEBI:15378"/>
        <dbReference type="ChEBI" id="CHEBI:37563"/>
        <dbReference type="ChEBI" id="CHEBI:57986"/>
        <dbReference type="ChEBI" id="CHEBI:58069"/>
        <dbReference type="ChEBI" id="CHEBI:58210"/>
        <dbReference type="EC" id="2.7.1.161"/>
    </reaction>
</comment>
<dbReference type="GO" id="GO:0003677">
    <property type="term" value="F:DNA binding"/>
    <property type="evidence" value="ECO:0007669"/>
    <property type="project" value="UniProtKB-KW"/>
</dbReference>
<evidence type="ECO:0000256" key="6">
    <source>
        <dbReference type="ARBA" id="ARBA00017394"/>
    </source>
</evidence>
<dbReference type="SUPFAM" id="SSF46785">
    <property type="entry name" value="Winged helix' DNA-binding domain"/>
    <property type="match status" value="1"/>
</dbReference>
<evidence type="ECO:0000256" key="13">
    <source>
        <dbReference type="ARBA" id="ARBA00022842"/>
    </source>
</evidence>
<dbReference type="Pfam" id="PF01982">
    <property type="entry name" value="CTP-dep_RFKase"/>
    <property type="match status" value="1"/>
</dbReference>
<evidence type="ECO:0000256" key="16">
    <source>
        <dbReference type="ARBA" id="ARBA00033116"/>
    </source>
</evidence>
<name>A0A0W8FJH8_9ZZZZ</name>
<dbReference type="InterPro" id="IPR039063">
    <property type="entry name" value="RibK_CTP-dep"/>
</dbReference>
<evidence type="ECO:0000256" key="1">
    <source>
        <dbReference type="ARBA" id="ARBA00001946"/>
    </source>
</evidence>
<dbReference type="HAMAP" id="MF_01285">
    <property type="entry name" value="Riboflavin_kinase"/>
    <property type="match status" value="1"/>
</dbReference>
<sequence length="222" mass="24838">MILAEDLQCLKAIALLGGCRGSVWVSSQTLGRSLDISPQTASRRLISLERQTLISRAIRPDGQYITVTNLGEAELKREYAEYMRIFNGDRKRFVLTGNVISGLGEGRYYMSVPGYRQQFQDKLGFAPFPGTLNLRLNPQSIETRKRLDTIEWIDIQGFNAENRTFGDARCLPCRIAGHPCAIVLPTRSHYPEDIVEIIAETGLRDALGLQDGDSVEVEIGYD</sequence>
<dbReference type="UniPathway" id="UPA00276">
    <property type="reaction ID" value="UER00929"/>
</dbReference>
<comment type="caution">
    <text evidence="19">The sequence shown here is derived from an EMBL/GenBank/DDBJ whole genome shotgun (WGS) entry which is preliminary data.</text>
</comment>
<evidence type="ECO:0000313" key="19">
    <source>
        <dbReference type="EMBL" id="KUG20913.1"/>
    </source>
</evidence>
<dbReference type="InterPro" id="IPR036388">
    <property type="entry name" value="WH-like_DNA-bd_sf"/>
</dbReference>
<comment type="cofactor">
    <cofactor evidence="1">
        <name>Mg(2+)</name>
        <dbReference type="ChEBI" id="CHEBI:18420"/>
    </cofactor>
</comment>
<comment type="pathway">
    <text evidence="3">Cofactor biosynthesis; FMN biosynthesis; FMN from riboflavin (CTP route): step 1/1.</text>
</comment>
<dbReference type="EC" id="2.7.1.161" evidence="5"/>
<dbReference type="InterPro" id="IPR023602">
    <property type="entry name" value="Riboflavin_kinase_CTP-dep"/>
</dbReference>
<dbReference type="InterPro" id="IPR023470">
    <property type="entry name" value="Riboflavin_kinase_archaeal"/>
</dbReference>
<accession>A0A0W8FJH8</accession>
<dbReference type="InterPro" id="IPR023465">
    <property type="entry name" value="Riboflavin_kinase_dom_sf"/>
</dbReference>
<dbReference type="Gene3D" id="1.10.10.10">
    <property type="entry name" value="Winged helix-like DNA-binding domain superfamily/Winged helix DNA-binding domain"/>
    <property type="match status" value="1"/>
</dbReference>